<evidence type="ECO:0000256" key="7">
    <source>
        <dbReference type="PIRNR" id="PIRNR000535"/>
    </source>
</evidence>
<dbReference type="PANTHER" id="PTHR46566">
    <property type="entry name" value="1-PHOSPHOFRUCTOKINASE-RELATED"/>
    <property type="match status" value="1"/>
</dbReference>
<comment type="catalytic activity">
    <reaction evidence="7">
        <text>D-tagatofuranose 6-phosphate + ATP = D-tagatofuranose 1,6-bisphosphate + ADP + H(+)</text>
        <dbReference type="Rhea" id="RHEA:12420"/>
        <dbReference type="ChEBI" id="CHEBI:15378"/>
        <dbReference type="ChEBI" id="CHEBI:30616"/>
        <dbReference type="ChEBI" id="CHEBI:58694"/>
        <dbReference type="ChEBI" id="CHEBI:58695"/>
        <dbReference type="ChEBI" id="CHEBI:456216"/>
        <dbReference type="EC" id="2.7.1.144"/>
    </reaction>
</comment>
<comment type="caution">
    <text evidence="10">The sequence shown here is derived from an EMBL/GenBank/DDBJ whole genome shotgun (WGS) entry which is preliminary data.</text>
</comment>
<dbReference type="GO" id="GO:0005524">
    <property type="term" value="F:ATP binding"/>
    <property type="evidence" value="ECO:0007669"/>
    <property type="project" value="UniProtKB-UniRule"/>
</dbReference>
<evidence type="ECO:0000256" key="8">
    <source>
        <dbReference type="RuleBase" id="RU369061"/>
    </source>
</evidence>
<gene>
    <name evidence="10" type="primary">pfkB</name>
    <name evidence="10" type="ORF">FWJ32_12335</name>
</gene>
<dbReference type="FunFam" id="3.40.1190.20:FF:000001">
    <property type="entry name" value="Phosphofructokinase"/>
    <property type="match status" value="1"/>
</dbReference>
<dbReference type="PANTHER" id="PTHR46566:SF2">
    <property type="entry name" value="ATP-DEPENDENT 6-PHOSPHOFRUCTOKINASE ISOZYME 2"/>
    <property type="match status" value="1"/>
</dbReference>
<evidence type="ECO:0000256" key="6">
    <source>
        <dbReference type="ARBA" id="ARBA00047745"/>
    </source>
</evidence>
<dbReference type="GO" id="GO:0044281">
    <property type="term" value="P:small molecule metabolic process"/>
    <property type="evidence" value="ECO:0007669"/>
    <property type="project" value="UniProtKB-ARBA"/>
</dbReference>
<dbReference type="EMBL" id="VTPS01000025">
    <property type="protein sequence ID" value="TZE80737.1"/>
    <property type="molecule type" value="Genomic_DNA"/>
</dbReference>
<dbReference type="GO" id="GO:0005829">
    <property type="term" value="C:cytosol"/>
    <property type="evidence" value="ECO:0007669"/>
    <property type="project" value="TreeGrafter"/>
</dbReference>
<dbReference type="InterPro" id="IPR017583">
    <property type="entry name" value="Tagatose/fructose_Pkinase"/>
</dbReference>
<dbReference type="PIRSF" id="PIRSF000535">
    <property type="entry name" value="1PFK/6PFK/LacC"/>
    <property type="match status" value="1"/>
</dbReference>
<keyword evidence="11" id="KW-1185">Reference proteome</keyword>
<dbReference type="GO" id="GO:2001059">
    <property type="term" value="P:D-tagatose 6-phosphate catabolic process"/>
    <property type="evidence" value="ECO:0007669"/>
    <property type="project" value="UniProtKB-UniPathway"/>
</dbReference>
<name>A0A5D8Q8M4_9THEO</name>
<dbReference type="NCBIfam" id="TIGR03828">
    <property type="entry name" value="pfkB"/>
    <property type="match status" value="1"/>
</dbReference>
<dbReference type="EC" id="2.7.1.144" evidence="7"/>
<evidence type="ECO:0000256" key="1">
    <source>
        <dbReference type="ARBA" id="ARBA00005380"/>
    </source>
</evidence>
<dbReference type="InterPro" id="IPR029056">
    <property type="entry name" value="Ribokinase-like"/>
</dbReference>
<sequence length="310" mass="33812">MILTVTLNTSIDKAYIINSFEVGKVQRVEEVFATAGGKGLNVARVVKSLGEDVIATGFVGGYSGEFIKSELDKEGIKHDFVEVDGETRTCINIINKTTGVQTELLEPGPLLNMIYQEKFKDKYISLLDRCDVVTISGSMPKGISDNFYAELIKLAKDRDKKVILDTSGKYLKEGLKARPTVIKPNRYEAEDIYGKKIKDEKDIIALMKTFIGDGIEMAAITLGVEGGYVATKDDVYRYIPPEVKVKNAVGSGDAMTAGLAVGINKGYGEVETIRFAVAISAANAMTEATGLVYKKDVNDLLDDVIINKLE</sequence>
<accession>A0A5D8Q8M4</accession>
<comment type="function">
    <text evidence="8">Catalyzes the ATP-dependent phosphorylation of fructose-l-phosphate to fructose-l,6-bisphosphate.</text>
</comment>
<dbReference type="UniPathway" id="UPA00704">
    <property type="reaction ID" value="UER00715"/>
</dbReference>
<evidence type="ECO:0000313" key="11">
    <source>
        <dbReference type="Proteomes" id="UP000322976"/>
    </source>
</evidence>
<evidence type="ECO:0000256" key="3">
    <source>
        <dbReference type="ARBA" id="ARBA00022741"/>
    </source>
</evidence>
<dbReference type="InterPro" id="IPR002173">
    <property type="entry name" value="Carboh/pur_kinase_PfkB_CS"/>
</dbReference>
<evidence type="ECO:0000256" key="4">
    <source>
        <dbReference type="ARBA" id="ARBA00022777"/>
    </source>
</evidence>
<keyword evidence="5 7" id="KW-0067">ATP-binding</keyword>
<reference evidence="10 11" key="1">
    <citation type="submission" date="2019-08" db="EMBL/GenBank/DDBJ databases">
        <title>Calorimonas adulescens gen. nov., sp. nov., an anaerobic thermophilic bacterium from Sakhalin hot spring.</title>
        <authorList>
            <person name="Khomyakova M.A."/>
            <person name="Merkel A.Y."/>
            <person name="Novikov A."/>
            <person name="Bonch-Osmolovskaya E.A."/>
            <person name="Slobodkin A.I."/>
        </authorList>
    </citation>
    <scope>NUCLEOTIDE SEQUENCE [LARGE SCALE GENOMIC DNA]</scope>
    <source>
        <strain evidence="10 11">A05MB</strain>
    </source>
</reference>
<dbReference type="InterPro" id="IPR011611">
    <property type="entry name" value="PfkB_dom"/>
</dbReference>
<dbReference type="AlphaFoldDB" id="A0A5D8Q8M4"/>
<organism evidence="10 11">
    <name type="scientific">Calorimonas adulescens</name>
    <dbReference type="NCBI Taxonomy" id="2606906"/>
    <lineage>
        <taxon>Bacteria</taxon>
        <taxon>Bacillati</taxon>
        <taxon>Bacillota</taxon>
        <taxon>Clostridia</taxon>
        <taxon>Thermoanaerobacterales</taxon>
        <taxon>Thermoanaerobacteraceae</taxon>
        <taxon>Calorimonas</taxon>
    </lineage>
</organism>
<comment type="similarity">
    <text evidence="1">Belongs to the carbohydrate kinase pfkB family.</text>
</comment>
<dbReference type="InterPro" id="IPR022463">
    <property type="entry name" value="1-PFruKinase"/>
</dbReference>
<proteinExistence type="inferred from homology"/>
<dbReference type="GO" id="GO:0009024">
    <property type="term" value="F:tagatose-6-phosphate kinase activity"/>
    <property type="evidence" value="ECO:0007669"/>
    <property type="project" value="UniProtKB-EC"/>
</dbReference>
<feature type="domain" description="Carbohydrate kinase PfkB" evidence="9">
    <location>
        <begin position="11"/>
        <end position="287"/>
    </location>
</feature>
<dbReference type="Proteomes" id="UP000322976">
    <property type="component" value="Unassembled WGS sequence"/>
</dbReference>
<keyword evidence="3 7" id="KW-0547">Nucleotide-binding</keyword>
<dbReference type="GO" id="GO:0008662">
    <property type="term" value="F:1-phosphofructokinase activity"/>
    <property type="evidence" value="ECO:0007669"/>
    <property type="project" value="UniProtKB-UniRule"/>
</dbReference>
<dbReference type="PROSITE" id="PS00583">
    <property type="entry name" value="PFKB_KINASES_1"/>
    <property type="match status" value="1"/>
</dbReference>
<dbReference type="GO" id="GO:0016052">
    <property type="term" value="P:carbohydrate catabolic process"/>
    <property type="evidence" value="ECO:0007669"/>
    <property type="project" value="UniProtKB-ARBA"/>
</dbReference>
<evidence type="ECO:0000256" key="2">
    <source>
        <dbReference type="ARBA" id="ARBA00022679"/>
    </source>
</evidence>
<evidence type="ECO:0000313" key="10">
    <source>
        <dbReference type="EMBL" id="TZE80737.1"/>
    </source>
</evidence>
<evidence type="ECO:0000256" key="5">
    <source>
        <dbReference type="ARBA" id="ARBA00022840"/>
    </source>
</evidence>
<dbReference type="SUPFAM" id="SSF53613">
    <property type="entry name" value="Ribokinase-like"/>
    <property type="match status" value="1"/>
</dbReference>
<protein>
    <recommendedName>
        <fullName evidence="7">Tagatose-6-phosphate kinase</fullName>
        <ecNumber evidence="7">2.7.1.144</ecNumber>
    </recommendedName>
</protein>
<comment type="catalytic activity">
    <reaction evidence="6 8">
        <text>beta-D-fructose 1-phosphate + ATP = beta-D-fructose 1,6-bisphosphate + ADP + H(+)</text>
        <dbReference type="Rhea" id="RHEA:14213"/>
        <dbReference type="ChEBI" id="CHEBI:15378"/>
        <dbReference type="ChEBI" id="CHEBI:30616"/>
        <dbReference type="ChEBI" id="CHEBI:32966"/>
        <dbReference type="ChEBI" id="CHEBI:138881"/>
        <dbReference type="ChEBI" id="CHEBI:456216"/>
        <dbReference type="EC" id="2.7.1.56"/>
    </reaction>
</comment>
<keyword evidence="7" id="KW-0423">Lactose metabolism</keyword>
<dbReference type="RefSeq" id="WP_149546270.1">
    <property type="nucleotide sequence ID" value="NZ_VTPS01000025.1"/>
</dbReference>
<evidence type="ECO:0000259" key="9">
    <source>
        <dbReference type="Pfam" id="PF00294"/>
    </source>
</evidence>
<keyword evidence="4 8" id="KW-0418">Kinase</keyword>
<dbReference type="CDD" id="cd01164">
    <property type="entry name" value="FruK_PfkB_like"/>
    <property type="match status" value="1"/>
</dbReference>
<comment type="similarity">
    <text evidence="7">Belongs to the carbohydrate kinase PfkB family. LacC subfamily.</text>
</comment>
<dbReference type="Gene3D" id="3.40.1190.20">
    <property type="match status" value="1"/>
</dbReference>
<keyword evidence="2 7" id="KW-0808">Transferase</keyword>
<comment type="pathway">
    <text evidence="7">Carbohydrate metabolism; D-tagatose 6-phosphate degradation; D-glyceraldehyde 3-phosphate and glycerone phosphate from D-tagatose 6-phosphate: step 1/2.</text>
</comment>
<dbReference type="Pfam" id="PF00294">
    <property type="entry name" value="PfkB"/>
    <property type="match status" value="1"/>
</dbReference>
<dbReference type="GO" id="GO:0005988">
    <property type="term" value="P:lactose metabolic process"/>
    <property type="evidence" value="ECO:0007669"/>
    <property type="project" value="UniProtKB-KW"/>
</dbReference>
<dbReference type="NCBIfam" id="TIGR03168">
    <property type="entry name" value="1-PFK"/>
    <property type="match status" value="1"/>
</dbReference>